<dbReference type="Proteomes" id="UP000004169">
    <property type="component" value="Unassembled WGS sequence"/>
</dbReference>
<evidence type="ECO:0000313" key="2">
    <source>
        <dbReference type="EMBL" id="CCG40263.1"/>
    </source>
</evidence>
<name>H8FPH5_MAGML</name>
<comment type="caution">
    <text evidence="2">The sequence shown here is derived from an EMBL/GenBank/DDBJ whole genome shotgun (WGS) entry which is preliminary data.</text>
</comment>
<accession>H8FPH5</accession>
<gene>
    <name evidence="2" type="ORF">PHAMO_190072</name>
</gene>
<evidence type="ECO:0000313" key="3">
    <source>
        <dbReference type="Proteomes" id="UP000004169"/>
    </source>
</evidence>
<organism evidence="2 3">
    <name type="scientific">Magnetospirillum molischianum DSM 120</name>
    <dbReference type="NCBI Taxonomy" id="1150626"/>
    <lineage>
        <taxon>Bacteria</taxon>
        <taxon>Pseudomonadati</taxon>
        <taxon>Pseudomonadota</taxon>
        <taxon>Alphaproteobacteria</taxon>
        <taxon>Rhodospirillales</taxon>
        <taxon>Rhodospirillaceae</taxon>
        <taxon>Magnetospirillum</taxon>
    </lineage>
</organism>
<dbReference type="STRING" id="1150626.PHAMO_190072"/>
<dbReference type="EMBL" id="CAHP01000011">
    <property type="protein sequence ID" value="CCG40263.1"/>
    <property type="molecule type" value="Genomic_DNA"/>
</dbReference>
<feature type="region of interest" description="Disordered" evidence="1">
    <location>
        <begin position="53"/>
        <end position="82"/>
    </location>
</feature>
<evidence type="ECO:0000256" key="1">
    <source>
        <dbReference type="SAM" id="MobiDB-lite"/>
    </source>
</evidence>
<sequence>MAKAPFKNTRKTMTATSKVNDMEGNAILWESPEGGVRTYRATSRLAKLWRVEHYSGPGPRRNPRHHRYATTDQGIPSCQLLP</sequence>
<protein>
    <submittedName>
        <fullName evidence="2">Uncharacterized protein</fullName>
    </submittedName>
</protein>
<proteinExistence type="predicted"/>
<reference evidence="2 3" key="1">
    <citation type="journal article" date="2012" name="J. Bacteriol.">
        <title>Draft Genome Sequence of the Purple Photosynthetic Bacterium Phaeospirillum molischianum DSM120, a Particularly Versatile Bacterium.</title>
        <authorList>
            <person name="Duquesne K."/>
            <person name="Prima V."/>
            <person name="Ji B."/>
            <person name="Rouy Z."/>
            <person name="Medigue C."/>
            <person name="Talla E."/>
            <person name="Sturgis J.N."/>
        </authorList>
    </citation>
    <scope>NUCLEOTIDE SEQUENCE [LARGE SCALE GENOMIC DNA]</scope>
    <source>
        <strain evidence="3">DSM120</strain>
    </source>
</reference>
<dbReference type="AlphaFoldDB" id="H8FPH5"/>
<keyword evidence="3" id="KW-1185">Reference proteome</keyword>